<keyword evidence="5 6" id="KW-0472">Membrane</keyword>
<dbReference type="GO" id="GO:0005886">
    <property type="term" value="C:plasma membrane"/>
    <property type="evidence" value="ECO:0007669"/>
    <property type="project" value="UniProtKB-SubCell"/>
</dbReference>
<proteinExistence type="predicted"/>
<keyword evidence="9" id="KW-1185">Reference proteome</keyword>
<dbReference type="eggNOG" id="COG2064">
    <property type="taxonomic scope" value="Bacteria"/>
</dbReference>
<evidence type="ECO:0000256" key="2">
    <source>
        <dbReference type="ARBA" id="ARBA00022475"/>
    </source>
</evidence>
<evidence type="ECO:0000259" key="7">
    <source>
        <dbReference type="Pfam" id="PF00482"/>
    </source>
</evidence>
<dbReference type="InterPro" id="IPR018076">
    <property type="entry name" value="T2SS_GspF_dom"/>
</dbReference>
<sequence length="311" mass="33328">MTGMGAVGALCGLALAWGILLLWARLPFRRTPTLADRLAPYVREVAPTSTLLQARRQDRPSRLWSWTEPAVARVARAIDTMLGGSHSVARRLTRAGQSADVAAFRVEQVVWGAAGALAGLGMAALIWARRPGSLFLPLAAVLIGALGGILLRDHELTRAVSRREQRIIAEFPTVAELLALSVSAGEGTAAALERVCRLSSGELADELRRCLADARAGATLPVALQGMARRTGLPGLGRFIDGVVIALERGTPLADVLRAQAQDAREEGRREVMESAGRKEILMLLPVVFLVLPVTVLFAIYPGLIYLRLTP</sequence>
<dbReference type="AlphaFoldDB" id="K6VNQ2"/>
<dbReference type="PANTHER" id="PTHR35007">
    <property type="entry name" value="INTEGRAL MEMBRANE PROTEIN-RELATED"/>
    <property type="match status" value="1"/>
</dbReference>
<evidence type="ECO:0000256" key="3">
    <source>
        <dbReference type="ARBA" id="ARBA00022692"/>
    </source>
</evidence>
<evidence type="ECO:0000256" key="4">
    <source>
        <dbReference type="ARBA" id="ARBA00022989"/>
    </source>
</evidence>
<dbReference type="Proteomes" id="UP000008495">
    <property type="component" value="Unassembled WGS sequence"/>
</dbReference>
<comment type="subcellular location">
    <subcellularLocation>
        <location evidence="1">Cell membrane</location>
        <topology evidence="1">Multi-pass membrane protein</topology>
    </subcellularLocation>
</comment>
<evidence type="ECO:0000256" key="5">
    <source>
        <dbReference type="ARBA" id="ARBA00023136"/>
    </source>
</evidence>
<keyword evidence="2" id="KW-1003">Cell membrane</keyword>
<evidence type="ECO:0000256" key="6">
    <source>
        <dbReference type="SAM" id="Phobius"/>
    </source>
</evidence>
<protein>
    <recommendedName>
        <fullName evidence="7">Type II secretion system protein GspF domain-containing protein</fullName>
    </recommendedName>
</protein>
<feature type="transmembrane region" description="Helical" evidence="6">
    <location>
        <begin position="281"/>
        <end position="301"/>
    </location>
</feature>
<feature type="transmembrane region" description="Helical" evidence="6">
    <location>
        <begin position="134"/>
        <end position="151"/>
    </location>
</feature>
<dbReference type="Pfam" id="PF00482">
    <property type="entry name" value="T2SSF"/>
    <property type="match status" value="1"/>
</dbReference>
<feature type="domain" description="Type II secretion system protein GspF" evidence="7">
    <location>
        <begin position="176"/>
        <end position="298"/>
    </location>
</feature>
<reference evidence="8 9" key="1">
    <citation type="submission" date="2012-08" db="EMBL/GenBank/DDBJ databases">
        <title>Whole genome shotgun sequence of Austwickia chelonae NBRC 105200.</title>
        <authorList>
            <person name="Yoshida I."/>
            <person name="Hosoyama A."/>
            <person name="Tsuchikane K."/>
            <person name="Katsumata H."/>
            <person name="Ando Y."/>
            <person name="Ohji S."/>
            <person name="Hamada M."/>
            <person name="Tamura T."/>
            <person name="Yamazoe A."/>
            <person name="Yamazaki S."/>
            <person name="Fujita N."/>
        </authorList>
    </citation>
    <scope>NUCLEOTIDE SEQUENCE [LARGE SCALE GENOMIC DNA]</scope>
    <source>
        <strain evidence="8 9">NBRC 105200</strain>
    </source>
</reference>
<dbReference type="OrthoDB" id="5185234at2"/>
<keyword evidence="3 6" id="KW-0812">Transmembrane</keyword>
<evidence type="ECO:0000256" key="1">
    <source>
        <dbReference type="ARBA" id="ARBA00004651"/>
    </source>
</evidence>
<name>K6VNQ2_9MICO</name>
<accession>K6VNQ2</accession>
<feature type="transmembrane region" description="Helical" evidence="6">
    <location>
        <begin position="6"/>
        <end position="24"/>
    </location>
</feature>
<evidence type="ECO:0000313" key="9">
    <source>
        <dbReference type="Proteomes" id="UP000008495"/>
    </source>
</evidence>
<organism evidence="8 9">
    <name type="scientific">Austwickia chelonae NBRC 105200</name>
    <dbReference type="NCBI Taxonomy" id="1184607"/>
    <lineage>
        <taxon>Bacteria</taxon>
        <taxon>Bacillati</taxon>
        <taxon>Actinomycetota</taxon>
        <taxon>Actinomycetes</taxon>
        <taxon>Micrococcales</taxon>
        <taxon>Dermatophilaceae</taxon>
        <taxon>Austwickia</taxon>
    </lineage>
</organism>
<feature type="transmembrane region" description="Helical" evidence="6">
    <location>
        <begin position="109"/>
        <end position="128"/>
    </location>
</feature>
<dbReference type="PANTHER" id="PTHR35007:SF2">
    <property type="entry name" value="PILUS ASSEMBLE PROTEIN"/>
    <property type="match status" value="1"/>
</dbReference>
<gene>
    <name evidence="8" type="ORF">AUCHE_08_06220</name>
</gene>
<evidence type="ECO:0000313" key="8">
    <source>
        <dbReference type="EMBL" id="GAB78374.1"/>
    </source>
</evidence>
<dbReference type="RefSeq" id="WP_006503129.1">
    <property type="nucleotide sequence ID" value="NZ_BAGZ01000008.1"/>
</dbReference>
<comment type="caution">
    <text evidence="8">The sequence shown here is derived from an EMBL/GenBank/DDBJ whole genome shotgun (WGS) entry which is preliminary data.</text>
</comment>
<keyword evidence="4 6" id="KW-1133">Transmembrane helix</keyword>
<dbReference type="STRING" id="100225.SAMN05421595_0891"/>
<dbReference type="EMBL" id="BAGZ01000008">
    <property type="protein sequence ID" value="GAB78374.1"/>
    <property type="molecule type" value="Genomic_DNA"/>
</dbReference>